<dbReference type="AlphaFoldDB" id="A0A1W2DPJ6"/>
<dbReference type="Pfam" id="PF08821">
    <property type="entry name" value="CGGC"/>
    <property type="match status" value="1"/>
</dbReference>
<accession>A0A1W2DPJ6</accession>
<dbReference type="RefSeq" id="WP_084577225.1">
    <property type="nucleotide sequence ID" value="NZ_CP155572.1"/>
</dbReference>
<dbReference type="SMART" id="SM01078">
    <property type="entry name" value="CGGC"/>
    <property type="match status" value="1"/>
</dbReference>
<evidence type="ECO:0000313" key="2">
    <source>
        <dbReference type="EMBL" id="SMC99445.1"/>
    </source>
</evidence>
<sequence>MKIAILVREETMQRCTGKGCLNAFFQRKDAFARYGDNIELVTFSHAGGDIEHKIEMMLKNGVDVVHLSSCMRGKAANYETLAKHLGEHFDVVGYTHGGAEGKEQATIIIKKAIE</sequence>
<evidence type="ECO:0000313" key="3">
    <source>
        <dbReference type="Proteomes" id="UP000192738"/>
    </source>
</evidence>
<dbReference type="OrthoDB" id="1682132at2"/>
<dbReference type="STRING" id="112901.SAMN04488500_11757"/>
<evidence type="ECO:0000259" key="1">
    <source>
        <dbReference type="SMART" id="SM01078"/>
    </source>
</evidence>
<proteinExistence type="predicted"/>
<gene>
    <name evidence="2" type="ORF">SAMN04488500_11757</name>
</gene>
<protein>
    <submittedName>
        <fullName evidence="2">Predicted metal-binding protein</fullName>
    </submittedName>
</protein>
<name>A0A1W2DPJ6_9FIRM</name>
<dbReference type="EMBL" id="FWXI01000017">
    <property type="protein sequence ID" value="SMC99445.1"/>
    <property type="molecule type" value="Genomic_DNA"/>
</dbReference>
<reference evidence="2 3" key="1">
    <citation type="submission" date="2017-04" db="EMBL/GenBank/DDBJ databases">
        <authorList>
            <person name="Afonso C.L."/>
            <person name="Miller P.J."/>
            <person name="Scott M.A."/>
            <person name="Spackman E."/>
            <person name="Goraichik I."/>
            <person name="Dimitrov K.M."/>
            <person name="Suarez D.L."/>
            <person name="Swayne D.E."/>
        </authorList>
    </citation>
    <scope>NUCLEOTIDE SEQUENCE [LARGE SCALE GENOMIC DNA]</scope>
    <source>
        <strain evidence="2 3">DSM 5090</strain>
    </source>
</reference>
<dbReference type="Proteomes" id="UP000192738">
    <property type="component" value="Unassembled WGS sequence"/>
</dbReference>
<feature type="domain" description="CGGC" evidence="1">
    <location>
        <begin position="2"/>
        <end position="96"/>
    </location>
</feature>
<dbReference type="InterPro" id="IPR014925">
    <property type="entry name" value="CGGC_dom"/>
</dbReference>
<organism evidence="2 3">
    <name type="scientific">Sporomusa malonica</name>
    <dbReference type="NCBI Taxonomy" id="112901"/>
    <lineage>
        <taxon>Bacteria</taxon>
        <taxon>Bacillati</taxon>
        <taxon>Bacillota</taxon>
        <taxon>Negativicutes</taxon>
        <taxon>Selenomonadales</taxon>
        <taxon>Sporomusaceae</taxon>
        <taxon>Sporomusa</taxon>
    </lineage>
</organism>
<keyword evidence="3" id="KW-1185">Reference proteome</keyword>